<dbReference type="GO" id="GO:0003824">
    <property type="term" value="F:catalytic activity"/>
    <property type="evidence" value="ECO:0007669"/>
    <property type="project" value="InterPro"/>
</dbReference>
<evidence type="ECO:0000313" key="2">
    <source>
        <dbReference type="Proteomes" id="UP001152795"/>
    </source>
</evidence>
<dbReference type="InterPro" id="IPR036691">
    <property type="entry name" value="Endo/exonu/phosph_ase_sf"/>
</dbReference>
<gene>
    <name evidence="1" type="ORF">PACLA_8A081739</name>
</gene>
<dbReference type="PROSITE" id="PS50878">
    <property type="entry name" value="RT_POL"/>
    <property type="match status" value="1"/>
</dbReference>
<dbReference type="SUPFAM" id="SSF56219">
    <property type="entry name" value="DNase I-like"/>
    <property type="match status" value="1"/>
</dbReference>
<sequence>MDTAIFSSLLSCAILLSWSNVQGHLLNENKVSVAQGEKCDVRKEVSEIKELLVNATKDLHEMRNEFGKEIKAIWKYLKEEKSSKNVSASQPKNKLSFWLLKRSKTALPHRNNTSMPGNIVISSKLTSIPDRLSYIWTSTRDVVLRKCAMSSKYRYGLEFKIKKNNLHLFLLILLSGDVATNPGPGTSTEHTSNELNAIYLNARSLKAFVPFNDDSSAKVCKITLLQELVHSGSYDIICICETWLNDSIISSELLPGYSVFRRDRVEKVGGGVLVAVKANLHATRRPDLERNEIELVVVELNNTNSKPVILYTFYRPPVSGPEVFHHLSSSLQNTSESSCIVLVGDFNLPALDWTTFDEQIPTTAGGQLENSFCDLFDDNFLQQFILGPTHNCGNKLDLLLSNCPEIITNVETSTPEQCKFPTDHYIVEFQIKLKFKRARNVKRQIYNYKMANFEGLRSCLSNVPFENAFLDDIVQYWSNWKDLFLTAVNKFVPIKTIKDINSPQWIDSEVRHLVRKKYAALKKFRQNRSVIRKQKLRCISQNIKSLIRKKHREYLERVESSFNKNPKFFWSYHKAILHHKEQHNAVVTYKDITAKTPAEKAELFNSYFSSVFVPSKSTTDTDNNIDSFDPDTQISDITLTTEEVAARFYDHVIHLITPSQHGFLRNRSCITQLVQVLHSVGQCLDKNLQSDIIYLDFAKAFDSVDHQILLRKLKSYGVTGRLLDWFRDYLSGRTQRVVVEGVPSSWVPVISGVPQGSILGPILFAVFINDLPEVISNGSSEAMYADDTKLFRNINSTTDCDCLQESLSNLDTWSHDNNIKFNALKCKVLSVTRKKYPVTYNYHLGSSSLLRVRKEKDLGIIVTDNLLWNSHIQMITAKANNMLGLLKRTCPLLTETKIRRSLYLSLVKSKLCYGTEIWSPSNVSLKVKIERIQRRATRWILRSRIGNADRADRLIG</sequence>
<dbReference type="Proteomes" id="UP001152795">
    <property type="component" value="Unassembled WGS sequence"/>
</dbReference>
<dbReference type="PANTHER" id="PTHR33332">
    <property type="entry name" value="REVERSE TRANSCRIPTASE DOMAIN-CONTAINING PROTEIN"/>
    <property type="match status" value="1"/>
</dbReference>
<name>A0A6S7JCK4_PARCT</name>
<dbReference type="Gene3D" id="3.60.10.10">
    <property type="entry name" value="Endonuclease/exonuclease/phosphatase"/>
    <property type="match status" value="1"/>
</dbReference>
<evidence type="ECO:0000313" key="1">
    <source>
        <dbReference type="EMBL" id="CAB4028577.1"/>
    </source>
</evidence>
<organism evidence="1 2">
    <name type="scientific">Paramuricea clavata</name>
    <name type="common">Red gorgonian</name>
    <name type="synonym">Violescent sea-whip</name>
    <dbReference type="NCBI Taxonomy" id="317549"/>
    <lineage>
        <taxon>Eukaryota</taxon>
        <taxon>Metazoa</taxon>
        <taxon>Cnidaria</taxon>
        <taxon>Anthozoa</taxon>
        <taxon>Octocorallia</taxon>
        <taxon>Malacalcyonacea</taxon>
        <taxon>Plexauridae</taxon>
        <taxon>Paramuricea</taxon>
    </lineage>
</organism>
<dbReference type="InterPro" id="IPR005135">
    <property type="entry name" value="Endo/exonuclease/phosphatase"/>
</dbReference>
<protein>
    <submittedName>
        <fullName evidence="1">Uncharacterized protein</fullName>
    </submittedName>
</protein>
<reference evidence="1" key="1">
    <citation type="submission" date="2020-04" db="EMBL/GenBank/DDBJ databases">
        <authorList>
            <person name="Alioto T."/>
            <person name="Alioto T."/>
            <person name="Gomez Garrido J."/>
        </authorList>
    </citation>
    <scope>NUCLEOTIDE SEQUENCE</scope>
    <source>
        <strain evidence="1">A484AB</strain>
    </source>
</reference>
<dbReference type="InterPro" id="IPR000477">
    <property type="entry name" value="RT_dom"/>
</dbReference>
<comment type="caution">
    <text evidence="1">The sequence shown here is derived from an EMBL/GenBank/DDBJ whole genome shotgun (WGS) entry which is preliminary data.</text>
</comment>
<dbReference type="Pfam" id="PF03372">
    <property type="entry name" value="Exo_endo_phos"/>
    <property type="match status" value="1"/>
</dbReference>
<feature type="non-terminal residue" evidence="1">
    <location>
        <position position="956"/>
    </location>
</feature>
<dbReference type="Pfam" id="PF00078">
    <property type="entry name" value="RVT_1"/>
    <property type="match status" value="1"/>
</dbReference>
<accession>A0A6S7JCK4</accession>
<dbReference type="OrthoDB" id="5990125at2759"/>
<dbReference type="SUPFAM" id="SSF56672">
    <property type="entry name" value="DNA/RNA polymerases"/>
    <property type="match status" value="1"/>
</dbReference>
<keyword evidence="2" id="KW-1185">Reference proteome</keyword>
<dbReference type="InterPro" id="IPR043502">
    <property type="entry name" value="DNA/RNA_pol_sf"/>
</dbReference>
<proteinExistence type="predicted"/>
<dbReference type="EMBL" id="CACRXK020015571">
    <property type="protein sequence ID" value="CAB4028577.1"/>
    <property type="molecule type" value="Genomic_DNA"/>
</dbReference>
<dbReference type="AlphaFoldDB" id="A0A6S7JCK4"/>
<dbReference type="CDD" id="cd01650">
    <property type="entry name" value="RT_nLTR_like"/>
    <property type="match status" value="1"/>
</dbReference>